<gene>
    <name evidence="1" type="ORF">GCM10009098_00020</name>
</gene>
<evidence type="ECO:0000313" key="1">
    <source>
        <dbReference type="EMBL" id="GAA0536609.1"/>
    </source>
</evidence>
<organism evidence="1 2">
    <name type="scientific">Rheinheimera aquimaris</name>
    <dbReference type="NCBI Taxonomy" id="412437"/>
    <lineage>
        <taxon>Bacteria</taxon>
        <taxon>Pseudomonadati</taxon>
        <taxon>Pseudomonadota</taxon>
        <taxon>Gammaproteobacteria</taxon>
        <taxon>Chromatiales</taxon>
        <taxon>Chromatiaceae</taxon>
        <taxon>Rheinheimera</taxon>
    </lineage>
</organism>
<evidence type="ECO:0000313" key="2">
    <source>
        <dbReference type="Proteomes" id="UP001501169"/>
    </source>
</evidence>
<comment type="caution">
    <text evidence="1">The sequence shown here is derived from an EMBL/GenBank/DDBJ whole genome shotgun (WGS) entry which is preliminary data.</text>
</comment>
<name>A0ABP3N9I0_9GAMM</name>
<sequence length="113" mass="12785">MKTFSYSQQNLLDVLRITPLQLNAAFVSEQYREVQVETQSSPDTQILTAPDLSQALAQDIQLALPDSVNWQIHSLSDNVELNDKQLLTPALEKLQQAQSKKALWRLLSALHED</sequence>
<reference evidence="2" key="1">
    <citation type="journal article" date="2019" name="Int. J. Syst. Evol. Microbiol.">
        <title>The Global Catalogue of Microorganisms (GCM) 10K type strain sequencing project: providing services to taxonomists for standard genome sequencing and annotation.</title>
        <authorList>
            <consortium name="The Broad Institute Genomics Platform"/>
            <consortium name="The Broad Institute Genome Sequencing Center for Infectious Disease"/>
            <person name="Wu L."/>
            <person name="Ma J."/>
        </authorList>
    </citation>
    <scope>NUCLEOTIDE SEQUENCE [LARGE SCALE GENOMIC DNA]</scope>
    <source>
        <strain evidence="2">JCM 14331</strain>
    </source>
</reference>
<protein>
    <recommendedName>
        <fullName evidence="3">DNA polymerase III subunit psi</fullName>
    </recommendedName>
</protein>
<accession>A0ABP3N9I0</accession>
<dbReference type="Proteomes" id="UP001501169">
    <property type="component" value="Unassembled WGS sequence"/>
</dbReference>
<proteinExistence type="predicted"/>
<dbReference type="EMBL" id="BAAAEO010000001">
    <property type="protein sequence ID" value="GAA0536609.1"/>
    <property type="molecule type" value="Genomic_DNA"/>
</dbReference>
<dbReference type="RefSeq" id="WP_226765994.1">
    <property type="nucleotide sequence ID" value="NZ_BAAAEO010000001.1"/>
</dbReference>
<keyword evidence="2" id="KW-1185">Reference proteome</keyword>
<evidence type="ECO:0008006" key="3">
    <source>
        <dbReference type="Google" id="ProtNLM"/>
    </source>
</evidence>